<dbReference type="PANTHER" id="PTHR24220:SF86">
    <property type="entry name" value="ABC TRANSPORTER ABCH.1"/>
    <property type="match status" value="1"/>
</dbReference>
<evidence type="ECO:0000256" key="3">
    <source>
        <dbReference type="ARBA" id="ARBA00022840"/>
    </source>
</evidence>
<proteinExistence type="predicted"/>
<dbReference type="InterPro" id="IPR017911">
    <property type="entry name" value="MacB-like_ATP-bd"/>
</dbReference>
<dbReference type="AlphaFoldDB" id="A0A074JV17"/>
<name>A0A074JV17_9RHOB</name>
<keyword evidence="2" id="KW-0547">Nucleotide-binding</keyword>
<dbReference type="RefSeq" id="WP_038127216.1">
    <property type="nucleotide sequence ID" value="NZ_AUNB01000001.1"/>
</dbReference>
<keyword evidence="6" id="KW-1185">Reference proteome</keyword>
<dbReference type="EMBL" id="AUNB01000001">
    <property type="protein sequence ID" value="KEO61531.1"/>
    <property type="molecule type" value="Genomic_DNA"/>
</dbReference>
<organism evidence="5 6">
    <name type="scientific">Thioclava indica</name>
    <dbReference type="NCBI Taxonomy" id="1353528"/>
    <lineage>
        <taxon>Bacteria</taxon>
        <taxon>Pseudomonadati</taxon>
        <taxon>Pseudomonadota</taxon>
        <taxon>Alphaproteobacteria</taxon>
        <taxon>Rhodobacterales</taxon>
        <taxon>Paracoccaceae</taxon>
        <taxon>Thioclava</taxon>
    </lineage>
</organism>
<sequence>MITLNAVTKLYNEGRPNEFAALHEIDLTLARGAMSVLRGPSGSGKTTLLSILACMARPTSGRVSIDGEIVSGLPERFLTELRRTTFGFVFQRFNLVRGLTALENVMLPTVPLGADYGQTRDRAMARLEALGLADKAAMPIEHLSGGEAQRTAIARALINDPPILIADEPTANLDTALAEKFLAILAEERAAGRTVILTSHDPRIWEAEGVDRIVTLRDGRIVEGATGEGAITEGAV</sequence>
<dbReference type="eggNOG" id="COG1136">
    <property type="taxonomic scope" value="Bacteria"/>
</dbReference>
<dbReference type="InterPro" id="IPR003593">
    <property type="entry name" value="AAA+_ATPase"/>
</dbReference>
<dbReference type="GO" id="GO:0022857">
    <property type="term" value="F:transmembrane transporter activity"/>
    <property type="evidence" value="ECO:0007669"/>
    <property type="project" value="TreeGrafter"/>
</dbReference>
<dbReference type="InterPro" id="IPR015854">
    <property type="entry name" value="ABC_transpr_LolD-like"/>
</dbReference>
<gene>
    <name evidence="5" type="ORF">DT23_00765</name>
</gene>
<dbReference type="CDD" id="cd03255">
    <property type="entry name" value="ABC_MJ0796_LolCDE_FtsE"/>
    <property type="match status" value="1"/>
</dbReference>
<dbReference type="InterPro" id="IPR003439">
    <property type="entry name" value="ABC_transporter-like_ATP-bd"/>
</dbReference>
<evidence type="ECO:0000259" key="4">
    <source>
        <dbReference type="PROSITE" id="PS50893"/>
    </source>
</evidence>
<dbReference type="PROSITE" id="PS50893">
    <property type="entry name" value="ABC_TRANSPORTER_2"/>
    <property type="match status" value="1"/>
</dbReference>
<protein>
    <recommendedName>
        <fullName evidence="4">ABC transporter domain-containing protein</fullName>
    </recommendedName>
</protein>
<reference evidence="5 6" key="1">
    <citation type="journal article" date="2015" name="Antonie Van Leeuwenhoek">
        <title>Thioclava indica sp. nov., isolated from surface seawater of the Indian Ocean.</title>
        <authorList>
            <person name="Liu Y."/>
            <person name="Lai Q."/>
            <person name="Du J."/>
            <person name="Xu H."/>
            <person name="Jiang L."/>
            <person name="Shao Z."/>
        </authorList>
    </citation>
    <scope>NUCLEOTIDE SEQUENCE [LARGE SCALE GENOMIC DNA]</scope>
    <source>
        <strain evidence="5 6">DT23-4</strain>
    </source>
</reference>
<dbReference type="InterPro" id="IPR027417">
    <property type="entry name" value="P-loop_NTPase"/>
</dbReference>
<evidence type="ECO:0000313" key="6">
    <source>
        <dbReference type="Proteomes" id="UP000027471"/>
    </source>
</evidence>
<keyword evidence="3" id="KW-0067">ATP-binding</keyword>
<comment type="caution">
    <text evidence="5">The sequence shown here is derived from an EMBL/GenBank/DDBJ whole genome shotgun (WGS) entry which is preliminary data.</text>
</comment>
<evidence type="ECO:0000256" key="1">
    <source>
        <dbReference type="ARBA" id="ARBA00022448"/>
    </source>
</evidence>
<dbReference type="Proteomes" id="UP000027471">
    <property type="component" value="Unassembled WGS sequence"/>
</dbReference>
<dbReference type="GO" id="GO:0005886">
    <property type="term" value="C:plasma membrane"/>
    <property type="evidence" value="ECO:0007669"/>
    <property type="project" value="TreeGrafter"/>
</dbReference>
<dbReference type="GO" id="GO:0016887">
    <property type="term" value="F:ATP hydrolysis activity"/>
    <property type="evidence" value="ECO:0007669"/>
    <property type="project" value="InterPro"/>
</dbReference>
<dbReference type="SMART" id="SM00382">
    <property type="entry name" value="AAA"/>
    <property type="match status" value="1"/>
</dbReference>
<feature type="domain" description="ABC transporter" evidence="4">
    <location>
        <begin position="2"/>
        <end position="236"/>
    </location>
</feature>
<dbReference type="OrthoDB" id="9802264at2"/>
<evidence type="ECO:0000313" key="5">
    <source>
        <dbReference type="EMBL" id="KEO61531.1"/>
    </source>
</evidence>
<dbReference type="SUPFAM" id="SSF52540">
    <property type="entry name" value="P-loop containing nucleoside triphosphate hydrolases"/>
    <property type="match status" value="1"/>
</dbReference>
<keyword evidence="1" id="KW-0813">Transport</keyword>
<accession>A0A074JV17</accession>
<dbReference type="GO" id="GO:0005524">
    <property type="term" value="F:ATP binding"/>
    <property type="evidence" value="ECO:0007669"/>
    <property type="project" value="UniProtKB-KW"/>
</dbReference>
<dbReference type="Gene3D" id="3.40.50.300">
    <property type="entry name" value="P-loop containing nucleotide triphosphate hydrolases"/>
    <property type="match status" value="1"/>
</dbReference>
<dbReference type="STRING" id="1353528.DT23_00765"/>
<dbReference type="Pfam" id="PF00005">
    <property type="entry name" value="ABC_tran"/>
    <property type="match status" value="1"/>
</dbReference>
<dbReference type="PANTHER" id="PTHR24220">
    <property type="entry name" value="IMPORT ATP-BINDING PROTEIN"/>
    <property type="match status" value="1"/>
</dbReference>
<evidence type="ECO:0000256" key="2">
    <source>
        <dbReference type="ARBA" id="ARBA00022741"/>
    </source>
</evidence>